<dbReference type="Proteomes" id="UP000053586">
    <property type="component" value="Unassembled WGS sequence"/>
</dbReference>
<protein>
    <submittedName>
        <fullName evidence="2">tRNA 2-thiouridine synthesizing protein C</fullName>
    </submittedName>
</protein>
<dbReference type="STRING" id="56804.BAE46_01105"/>
<dbReference type="RefSeq" id="WP_006003739.1">
    <property type="nucleotide sequence ID" value="NZ_BAET01000007.1"/>
</dbReference>
<comment type="caution">
    <text evidence="2">The sequence shown here is derived from an EMBL/GenBank/DDBJ whole genome shotgun (WGS) entry which is preliminary data.</text>
</comment>
<dbReference type="SUPFAM" id="SSF75169">
    <property type="entry name" value="DsrEFH-like"/>
    <property type="match status" value="1"/>
</dbReference>
<evidence type="ECO:0000313" key="3">
    <source>
        <dbReference type="Proteomes" id="UP000053586"/>
    </source>
</evidence>
<accession>H5T9Q9</accession>
<dbReference type="Pfam" id="PF02635">
    <property type="entry name" value="DsrE"/>
    <property type="match status" value="1"/>
</dbReference>
<reference evidence="2 3" key="2">
    <citation type="journal article" date="2017" name="Antonie Van Leeuwenhoek">
        <title>Rhizobium rhizosphaerae sp. nov., a novel species isolated from rice rhizosphere.</title>
        <authorList>
            <person name="Zhao J.J."/>
            <person name="Zhang J."/>
            <person name="Zhang R.J."/>
            <person name="Zhang C.W."/>
            <person name="Yin H.Q."/>
            <person name="Zhang X.X."/>
        </authorList>
    </citation>
    <scope>NUCLEOTIDE SEQUENCE [LARGE SCALE GENOMIC DNA]</scope>
    <source>
        <strain evidence="2 3">ACAM 611</strain>
    </source>
</reference>
<evidence type="ECO:0000313" key="2">
    <source>
        <dbReference type="EMBL" id="GAB55036.1"/>
    </source>
</evidence>
<dbReference type="OrthoDB" id="9789418at2"/>
<dbReference type="eggNOG" id="COG2923">
    <property type="taxonomic scope" value="Bacteria"/>
</dbReference>
<dbReference type="InterPro" id="IPR003787">
    <property type="entry name" value="Sulphur_relay_DsrE/F-like"/>
</dbReference>
<dbReference type="PANTHER" id="PTHR38780">
    <property type="entry name" value="PROTEIN TUSC"/>
    <property type="match status" value="1"/>
</dbReference>
<dbReference type="EMBL" id="BAET01000007">
    <property type="protein sequence ID" value="GAB55036.1"/>
    <property type="molecule type" value="Genomic_DNA"/>
</dbReference>
<dbReference type="InterPro" id="IPR017462">
    <property type="entry name" value="Sulphur_relay_TusC/DsrF"/>
</dbReference>
<evidence type="ECO:0000256" key="1">
    <source>
        <dbReference type="ARBA" id="ARBA00005996"/>
    </source>
</evidence>
<gene>
    <name evidence="2" type="ORF">GPUN_0905</name>
</gene>
<dbReference type="PANTHER" id="PTHR38780:SF1">
    <property type="entry name" value="PROTEIN TUSC"/>
    <property type="match status" value="1"/>
</dbReference>
<keyword evidence="3" id="KW-1185">Reference proteome</keyword>
<dbReference type="Gene3D" id="3.40.1260.10">
    <property type="entry name" value="DsrEFH-like"/>
    <property type="match status" value="1"/>
</dbReference>
<comment type="similarity">
    <text evidence="1">Belongs to the DsrF/TusC family.</text>
</comment>
<dbReference type="AlphaFoldDB" id="H5T9Q9"/>
<proteinExistence type="inferred from homology"/>
<reference evidence="2 3" key="1">
    <citation type="journal article" date="2012" name="J. Bacteriol.">
        <title>Genome sequence of proteorhodopsin-containing sea ice bacterium Glaciecola punicea ACAM 611T.</title>
        <authorList>
            <person name="Qin Q.-L."/>
            <person name="Xie B.-B."/>
            <person name="Shu Y.-L."/>
            <person name="Rong J.-C."/>
            <person name="Zhao D.-L."/>
            <person name="Zhang X.-Y."/>
            <person name="Chen X.-L."/>
            <person name="Zhou B.-C."/>
            <person name="Zhanga Y.-Z."/>
        </authorList>
    </citation>
    <scope>NUCLEOTIDE SEQUENCE [LARGE SCALE GENOMIC DNA]</scope>
    <source>
        <strain evidence="2 3">ACAM 611</strain>
    </source>
</reference>
<dbReference type="InterPro" id="IPR027396">
    <property type="entry name" value="DsrEFH-like"/>
</dbReference>
<sequence length="126" mass="13675">MSDLPVLQNPYIVIQTTQAPYSTSDATDSLEAALAATNIGMQVVYIFVGDGVYQLLKAQQSTLISHKSIYKKLSALPMFDVELIFAQTSALTTYHISLNDISFAVSPISDAQLVQICAKATQVLVF</sequence>
<name>H5T9Q9_9ALTE</name>
<organism evidence="2 3">
    <name type="scientific">Glaciecola punicea ACAM 611</name>
    <dbReference type="NCBI Taxonomy" id="1121923"/>
    <lineage>
        <taxon>Bacteria</taxon>
        <taxon>Pseudomonadati</taxon>
        <taxon>Pseudomonadota</taxon>
        <taxon>Gammaproteobacteria</taxon>
        <taxon>Alteromonadales</taxon>
        <taxon>Alteromonadaceae</taxon>
        <taxon>Glaciecola</taxon>
    </lineage>
</organism>